<accession>A0A8D9FFS5</accession>
<proteinExistence type="predicted"/>
<feature type="transmembrane region" description="Helical" evidence="1">
    <location>
        <begin position="76"/>
        <end position="99"/>
    </location>
</feature>
<dbReference type="AlphaFoldDB" id="A0A8D9FFS5"/>
<reference evidence="2" key="1">
    <citation type="submission" date="2021-05" db="EMBL/GenBank/DDBJ databases">
        <authorList>
            <person name="Alioto T."/>
            <person name="Alioto T."/>
            <person name="Gomez Garrido J."/>
        </authorList>
    </citation>
    <scope>NUCLEOTIDE SEQUENCE</scope>
</reference>
<dbReference type="EMBL" id="HBUF01650466">
    <property type="protein sequence ID" value="CAG6786825.1"/>
    <property type="molecule type" value="Transcribed_RNA"/>
</dbReference>
<dbReference type="EMBL" id="HBUF01650468">
    <property type="protein sequence ID" value="CAG6786831.1"/>
    <property type="molecule type" value="Transcribed_RNA"/>
</dbReference>
<keyword evidence="1" id="KW-0472">Membrane</keyword>
<dbReference type="EMBL" id="HBUF01650469">
    <property type="protein sequence ID" value="CAG6786834.1"/>
    <property type="molecule type" value="Transcribed_RNA"/>
</dbReference>
<keyword evidence="1" id="KW-0812">Transmembrane</keyword>
<protein>
    <submittedName>
        <fullName evidence="2">Uncharacterized protein</fullName>
    </submittedName>
</protein>
<dbReference type="EMBL" id="HBUF01650470">
    <property type="protein sequence ID" value="CAG6786837.1"/>
    <property type="molecule type" value="Transcribed_RNA"/>
</dbReference>
<keyword evidence="1" id="KW-1133">Transmembrane helix</keyword>
<sequence>MSGTGSTIDFFVVVAGVRVDDAMEVVVGDVLVEVGVRGFWFPNMAGRGFLMVCDSVLTVVVGGVASLLVVVDSASIKVNVASLFAIPAASFSCSTLSIMSTGGRLRRSYFAVVADP</sequence>
<dbReference type="EMBL" id="HBUF01349704">
    <property type="protein sequence ID" value="CAG6712759.1"/>
    <property type="molecule type" value="Transcribed_RNA"/>
</dbReference>
<dbReference type="EMBL" id="HBUF01650471">
    <property type="protein sequence ID" value="CAG6786840.1"/>
    <property type="molecule type" value="Transcribed_RNA"/>
</dbReference>
<evidence type="ECO:0000256" key="1">
    <source>
        <dbReference type="SAM" id="Phobius"/>
    </source>
</evidence>
<dbReference type="EMBL" id="HBUF01650467">
    <property type="protein sequence ID" value="CAG6786828.1"/>
    <property type="molecule type" value="Transcribed_RNA"/>
</dbReference>
<name>A0A8D9FFS5_9HEMI</name>
<evidence type="ECO:0000313" key="2">
    <source>
        <dbReference type="EMBL" id="CAG6786825.1"/>
    </source>
</evidence>
<dbReference type="EMBL" id="HBUF01349705">
    <property type="protein sequence ID" value="CAG6712762.1"/>
    <property type="molecule type" value="Transcribed_RNA"/>
</dbReference>
<organism evidence="2">
    <name type="scientific">Cacopsylla melanoneura</name>
    <dbReference type="NCBI Taxonomy" id="428564"/>
    <lineage>
        <taxon>Eukaryota</taxon>
        <taxon>Metazoa</taxon>
        <taxon>Ecdysozoa</taxon>
        <taxon>Arthropoda</taxon>
        <taxon>Hexapoda</taxon>
        <taxon>Insecta</taxon>
        <taxon>Pterygota</taxon>
        <taxon>Neoptera</taxon>
        <taxon>Paraneoptera</taxon>
        <taxon>Hemiptera</taxon>
        <taxon>Sternorrhyncha</taxon>
        <taxon>Psylloidea</taxon>
        <taxon>Psyllidae</taxon>
        <taxon>Psyllinae</taxon>
        <taxon>Cacopsylla</taxon>
    </lineage>
</organism>
<dbReference type="EMBL" id="HBUF01349706">
    <property type="protein sequence ID" value="CAG6712765.1"/>
    <property type="molecule type" value="Transcribed_RNA"/>
</dbReference>
<feature type="transmembrane region" description="Helical" evidence="1">
    <location>
        <begin position="49"/>
        <end position="70"/>
    </location>
</feature>